<dbReference type="Pfam" id="PF00072">
    <property type="entry name" value="Response_reg"/>
    <property type="match status" value="1"/>
</dbReference>
<dbReference type="PANTHER" id="PTHR44591:SF3">
    <property type="entry name" value="RESPONSE REGULATORY DOMAIN-CONTAINING PROTEIN"/>
    <property type="match status" value="1"/>
</dbReference>
<dbReference type="GO" id="GO:0000160">
    <property type="term" value="P:phosphorelay signal transduction system"/>
    <property type="evidence" value="ECO:0007669"/>
    <property type="project" value="InterPro"/>
</dbReference>
<dbReference type="InterPro" id="IPR001789">
    <property type="entry name" value="Sig_transdc_resp-reg_receiver"/>
</dbReference>
<dbReference type="RefSeq" id="WP_161824935.1">
    <property type="nucleotide sequence ID" value="NZ_WVIC01000013.1"/>
</dbReference>
<dbReference type="Proteomes" id="UP000607397">
    <property type="component" value="Unassembled WGS sequence"/>
</dbReference>
<evidence type="ECO:0000256" key="1">
    <source>
        <dbReference type="ARBA" id="ARBA00022553"/>
    </source>
</evidence>
<evidence type="ECO:0000313" key="5">
    <source>
        <dbReference type="Proteomes" id="UP000607397"/>
    </source>
</evidence>
<feature type="domain" description="Response regulatory" evidence="3">
    <location>
        <begin position="303"/>
        <end position="419"/>
    </location>
</feature>
<feature type="modified residue" description="4-aspartylphosphate" evidence="2">
    <location>
        <position position="352"/>
    </location>
</feature>
<dbReference type="Gene3D" id="3.40.50.2300">
    <property type="match status" value="1"/>
</dbReference>
<dbReference type="PANTHER" id="PTHR44591">
    <property type="entry name" value="STRESS RESPONSE REGULATOR PROTEIN 1"/>
    <property type="match status" value="1"/>
</dbReference>
<dbReference type="InterPro" id="IPR011006">
    <property type="entry name" value="CheY-like_superfamily"/>
</dbReference>
<keyword evidence="5" id="KW-1185">Reference proteome</keyword>
<protein>
    <submittedName>
        <fullName evidence="4">Response regulator</fullName>
    </submittedName>
</protein>
<dbReference type="AlphaFoldDB" id="A0A8K1ZZA9"/>
<dbReference type="PIRSF" id="PIRSF005897">
    <property type="entry name" value="RR_PatA"/>
    <property type="match status" value="1"/>
</dbReference>
<dbReference type="SMART" id="SM00448">
    <property type="entry name" value="REC"/>
    <property type="match status" value="1"/>
</dbReference>
<dbReference type="InterPro" id="IPR025497">
    <property type="entry name" value="PatA-like_N"/>
</dbReference>
<dbReference type="InterPro" id="IPR024186">
    <property type="entry name" value="Sig_transdc_resp-reg_PatA"/>
</dbReference>
<dbReference type="SUPFAM" id="SSF52172">
    <property type="entry name" value="CheY-like"/>
    <property type="match status" value="1"/>
</dbReference>
<dbReference type="PROSITE" id="PS50110">
    <property type="entry name" value="RESPONSE_REGULATORY"/>
    <property type="match status" value="1"/>
</dbReference>
<evidence type="ECO:0000256" key="2">
    <source>
        <dbReference type="PROSITE-ProRule" id="PRU00169"/>
    </source>
</evidence>
<reference evidence="4" key="1">
    <citation type="submission" date="2019-12" db="EMBL/GenBank/DDBJ databases">
        <title>High-Quality draft genome sequences of three cyanobacteria isolated from the limestone walls of the Old Cathedral of Coimbra.</title>
        <authorList>
            <person name="Tiago I."/>
            <person name="Soares F."/>
            <person name="Portugal A."/>
        </authorList>
    </citation>
    <scope>NUCLEOTIDE SEQUENCE [LARGE SCALE GENOMIC DNA]</scope>
    <source>
        <strain evidence="4">C</strain>
    </source>
</reference>
<gene>
    <name evidence="4" type="ORF">GS597_08020</name>
</gene>
<comment type="caution">
    <text evidence="4">The sequence shown here is derived from an EMBL/GenBank/DDBJ whole genome shotgun (WGS) entry which is preliminary data.</text>
</comment>
<proteinExistence type="predicted"/>
<sequence>MQLKGRTMGLEQASKIQGVLSPQQLLPEVLHQIASASFQGCLWVKHQAVTWAIYIQNGHLNYATHSIDPTDRLDSQLRRLSHQLPALTDAVRTQTRLMLDVHTPIQGQPSLDYQAIETLVEQQHLTVADVNTLITRLSREALLFAFTLTEGSYHFQPEAGIQSPLCQLPLLSLIDHCQKYLRAWQSLGPEISSPNQKLYFSSQKYAHPRLSPEQARRLGKLLRGFSFRHLEAILDQDAIKIAQSLYPLIMDRTILLREPQHPFNQLPKILDFNQHSHSKNTTPEVETELDVLVNQESSQKIYRIACIDDSPSVLNAIQNFLDDESISLTLINNPVRALVEIIRVKPHLILLDVGMPRVDGYELCRLIRRNSSFKAVPIVMVTGNTGLIDRARAKVSGATDYMTKPFTQEELSKMVFRYLS</sequence>
<evidence type="ECO:0000313" key="4">
    <source>
        <dbReference type="EMBL" id="NCJ06457.1"/>
    </source>
</evidence>
<dbReference type="Pfam" id="PF14332">
    <property type="entry name" value="DUF4388"/>
    <property type="match status" value="1"/>
</dbReference>
<organism evidence="4 5">
    <name type="scientific">Petrachloros mirabilis ULC683</name>
    <dbReference type="NCBI Taxonomy" id="2781853"/>
    <lineage>
        <taxon>Bacteria</taxon>
        <taxon>Bacillati</taxon>
        <taxon>Cyanobacteriota</taxon>
        <taxon>Cyanophyceae</taxon>
        <taxon>Synechococcales</taxon>
        <taxon>Petrachlorosaceae</taxon>
        <taxon>Petrachloros</taxon>
        <taxon>Petrachloros mirabilis</taxon>
    </lineage>
</organism>
<keyword evidence="1 2" id="KW-0597">Phosphoprotein</keyword>
<dbReference type="InterPro" id="IPR050595">
    <property type="entry name" value="Bact_response_regulator"/>
</dbReference>
<name>A0A8K1ZZA9_9CYAN</name>
<evidence type="ECO:0000259" key="3">
    <source>
        <dbReference type="PROSITE" id="PS50110"/>
    </source>
</evidence>
<accession>A0A8K1ZZA9</accession>
<dbReference type="EMBL" id="WVIC01000013">
    <property type="protein sequence ID" value="NCJ06457.1"/>
    <property type="molecule type" value="Genomic_DNA"/>
</dbReference>